<accession>A0AAE0YMU7</accession>
<reference evidence="1" key="1">
    <citation type="journal article" date="2023" name="G3 (Bethesda)">
        <title>A reference genome for the long-term kleptoplast-retaining sea slug Elysia crispata morphotype clarki.</title>
        <authorList>
            <person name="Eastman K.E."/>
            <person name="Pendleton A.L."/>
            <person name="Shaikh M.A."/>
            <person name="Suttiyut T."/>
            <person name="Ogas R."/>
            <person name="Tomko P."/>
            <person name="Gavelis G."/>
            <person name="Widhalm J.R."/>
            <person name="Wisecaver J.H."/>
        </authorList>
    </citation>
    <scope>NUCLEOTIDE SEQUENCE</scope>
    <source>
        <strain evidence="1">ECLA1</strain>
    </source>
</reference>
<evidence type="ECO:0000313" key="2">
    <source>
        <dbReference type="Proteomes" id="UP001283361"/>
    </source>
</evidence>
<organism evidence="1 2">
    <name type="scientific">Elysia crispata</name>
    <name type="common">lettuce slug</name>
    <dbReference type="NCBI Taxonomy" id="231223"/>
    <lineage>
        <taxon>Eukaryota</taxon>
        <taxon>Metazoa</taxon>
        <taxon>Spiralia</taxon>
        <taxon>Lophotrochozoa</taxon>
        <taxon>Mollusca</taxon>
        <taxon>Gastropoda</taxon>
        <taxon>Heterobranchia</taxon>
        <taxon>Euthyneura</taxon>
        <taxon>Panpulmonata</taxon>
        <taxon>Sacoglossa</taxon>
        <taxon>Placobranchoidea</taxon>
        <taxon>Plakobranchidae</taxon>
        <taxon>Elysia</taxon>
    </lineage>
</organism>
<protein>
    <submittedName>
        <fullName evidence="1">Uncharacterized protein</fullName>
    </submittedName>
</protein>
<name>A0AAE0YMU7_9GAST</name>
<evidence type="ECO:0000313" key="1">
    <source>
        <dbReference type="EMBL" id="KAK3751720.1"/>
    </source>
</evidence>
<dbReference type="EMBL" id="JAWDGP010005809">
    <property type="protein sequence ID" value="KAK3751720.1"/>
    <property type="molecule type" value="Genomic_DNA"/>
</dbReference>
<sequence>MKMLSGLVWPEHRWVMDDFRAERKLGWRRITSCPTVSEVNGAERLSKLSVWLELTWCMDLHPDHIKHIGISSLRGQHLACLILGLNNMPTAIPEL</sequence>
<keyword evidence="2" id="KW-1185">Reference proteome</keyword>
<dbReference type="AlphaFoldDB" id="A0AAE0YMU7"/>
<comment type="caution">
    <text evidence="1">The sequence shown here is derived from an EMBL/GenBank/DDBJ whole genome shotgun (WGS) entry which is preliminary data.</text>
</comment>
<proteinExistence type="predicted"/>
<gene>
    <name evidence="1" type="ORF">RRG08_065626</name>
</gene>
<dbReference type="Proteomes" id="UP001283361">
    <property type="component" value="Unassembled WGS sequence"/>
</dbReference>